<gene>
    <name evidence="2" type="ORF">Tco_1069356</name>
</gene>
<dbReference type="Proteomes" id="UP001151760">
    <property type="component" value="Unassembled WGS sequence"/>
</dbReference>
<feature type="non-terminal residue" evidence="2">
    <location>
        <position position="90"/>
    </location>
</feature>
<comment type="caution">
    <text evidence="2">The sequence shown here is derived from an EMBL/GenBank/DDBJ whole genome shotgun (WGS) entry which is preliminary data.</text>
</comment>
<feature type="region of interest" description="Disordered" evidence="1">
    <location>
        <begin position="66"/>
        <end position="90"/>
    </location>
</feature>
<protein>
    <submittedName>
        <fullName evidence="2">Uncharacterized protein</fullName>
    </submittedName>
</protein>
<proteinExistence type="predicted"/>
<evidence type="ECO:0000313" key="2">
    <source>
        <dbReference type="EMBL" id="GJT87639.1"/>
    </source>
</evidence>
<dbReference type="EMBL" id="BQNB010019655">
    <property type="protein sequence ID" value="GJT87639.1"/>
    <property type="molecule type" value="Genomic_DNA"/>
</dbReference>
<accession>A0ABQ5HIK1</accession>
<feature type="compositionally biased region" description="Polar residues" evidence="1">
    <location>
        <begin position="33"/>
        <end position="45"/>
    </location>
</feature>
<reference evidence="2" key="1">
    <citation type="journal article" date="2022" name="Int. J. Mol. Sci.">
        <title>Draft Genome of Tanacetum Coccineum: Genomic Comparison of Closely Related Tanacetum-Family Plants.</title>
        <authorList>
            <person name="Yamashiro T."/>
            <person name="Shiraishi A."/>
            <person name="Nakayama K."/>
            <person name="Satake H."/>
        </authorList>
    </citation>
    <scope>NUCLEOTIDE SEQUENCE</scope>
</reference>
<feature type="compositionally biased region" description="Polar residues" evidence="1">
    <location>
        <begin position="1"/>
        <end position="10"/>
    </location>
</feature>
<evidence type="ECO:0000256" key="1">
    <source>
        <dbReference type="SAM" id="MobiDB-lite"/>
    </source>
</evidence>
<reference evidence="2" key="2">
    <citation type="submission" date="2022-01" db="EMBL/GenBank/DDBJ databases">
        <authorList>
            <person name="Yamashiro T."/>
            <person name="Shiraishi A."/>
            <person name="Satake H."/>
            <person name="Nakayama K."/>
        </authorList>
    </citation>
    <scope>NUCLEOTIDE SEQUENCE</scope>
</reference>
<evidence type="ECO:0000313" key="3">
    <source>
        <dbReference type="Proteomes" id="UP001151760"/>
    </source>
</evidence>
<feature type="region of interest" description="Disordered" evidence="1">
    <location>
        <begin position="1"/>
        <end position="50"/>
    </location>
</feature>
<organism evidence="2 3">
    <name type="scientific">Tanacetum coccineum</name>
    <dbReference type="NCBI Taxonomy" id="301880"/>
    <lineage>
        <taxon>Eukaryota</taxon>
        <taxon>Viridiplantae</taxon>
        <taxon>Streptophyta</taxon>
        <taxon>Embryophyta</taxon>
        <taxon>Tracheophyta</taxon>
        <taxon>Spermatophyta</taxon>
        <taxon>Magnoliopsida</taxon>
        <taxon>eudicotyledons</taxon>
        <taxon>Gunneridae</taxon>
        <taxon>Pentapetalae</taxon>
        <taxon>asterids</taxon>
        <taxon>campanulids</taxon>
        <taxon>Asterales</taxon>
        <taxon>Asteraceae</taxon>
        <taxon>Asteroideae</taxon>
        <taxon>Anthemideae</taxon>
        <taxon>Anthemidinae</taxon>
        <taxon>Tanacetum</taxon>
    </lineage>
</organism>
<sequence length="90" mass="9816">MDSGSRSSLQTDEETHSGTPNADCTKRKEGANQVPSRGQGSYQRNLNDRKGRQAIASVLCEPCPTRAENQLHPHGKIGISLAQRKQTAEK</sequence>
<keyword evidence="3" id="KW-1185">Reference proteome</keyword>
<name>A0ABQ5HIK1_9ASTR</name>